<evidence type="ECO:0000313" key="3">
    <source>
        <dbReference type="EMBL" id="ORY07847.1"/>
    </source>
</evidence>
<organism evidence="3 4">
    <name type="scientific">Basidiobolus meristosporus CBS 931.73</name>
    <dbReference type="NCBI Taxonomy" id="1314790"/>
    <lineage>
        <taxon>Eukaryota</taxon>
        <taxon>Fungi</taxon>
        <taxon>Fungi incertae sedis</taxon>
        <taxon>Zoopagomycota</taxon>
        <taxon>Entomophthoromycotina</taxon>
        <taxon>Basidiobolomycetes</taxon>
        <taxon>Basidiobolales</taxon>
        <taxon>Basidiobolaceae</taxon>
        <taxon>Basidiobolus</taxon>
    </lineage>
</organism>
<protein>
    <submittedName>
        <fullName evidence="3">Uncharacterized protein</fullName>
    </submittedName>
</protein>
<dbReference type="AlphaFoldDB" id="A0A1Y1ZD04"/>
<name>A0A1Y1ZD04_9FUNG</name>
<keyword evidence="2" id="KW-1133">Transmembrane helix</keyword>
<comment type="caution">
    <text evidence="3">The sequence shown here is derived from an EMBL/GenBank/DDBJ whole genome shotgun (WGS) entry which is preliminary data.</text>
</comment>
<keyword evidence="2" id="KW-0472">Membrane</keyword>
<evidence type="ECO:0000256" key="1">
    <source>
        <dbReference type="SAM" id="MobiDB-lite"/>
    </source>
</evidence>
<dbReference type="InParanoid" id="A0A1Y1ZD04"/>
<accession>A0A1Y1ZD04</accession>
<keyword evidence="2" id="KW-0812">Transmembrane</keyword>
<evidence type="ECO:0000256" key="2">
    <source>
        <dbReference type="SAM" id="Phobius"/>
    </source>
</evidence>
<reference evidence="3 4" key="1">
    <citation type="submission" date="2016-07" db="EMBL/GenBank/DDBJ databases">
        <title>Pervasive Adenine N6-methylation of Active Genes in Fungi.</title>
        <authorList>
            <consortium name="DOE Joint Genome Institute"/>
            <person name="Mondo S.J."/>
            <person name="Dannebaum R.O."/>
            <person name="Kuo R.C."/>
            <person name="Labutti K."/>
            <person name="Haridas S."/>
            <person name="Kuo A."/>
            <person name="Salamov A."/>
            <person name="Ahrendt S.R."/>
            <person name="Lipzen A."/>
            <person name="Sullivan W."/>
            <person name="Andreopoulos W.B."/>
            <person name="Clum A."/>
            <person name="Lindquist E."/>
            <person name="Daum C."/>
            <person name="Ramamoorthy G.K."/>
            <person name="Gryganskyi A."/>
            <person name="Culley D."/>
            <person name="Magnuson J.K."/>
            <person name="James T.Y."/>
            <person name="O'Malley M.A."/>
            <person name="Stajich J.E."/>
            <person name="Spatafora J.W."/>
            <person name="Visel A."/>
            <person name="Grigoriev I.V."/>
        </authorList>
    </citation>
    <scope>NUCLEOTIDE SEQUENCE [LARGE SCALE GENOMIC DNA]</scope>
    <source>
        <strain evidence="3 4">CBS 931.73</strain>
    </source>
</reference>
<feature type="transmembrane region" description="Helical" evidence="2">
    <location>
        <begin position="32"/>
        <end position="51"/>
    </location>
</feature>
<evidence type="ECO:0000313" key="4">
    <source>
        <dbReference type="Proteomes" id="UP000193498"/>
    </source>
</evidence>
<keyword evidence="4" id="KW-1185">Reference proteome</keyword>
<dbReference type="Proteomes" id="UP000193498">
    <property type="component" value="Unassembled WGS sequence"/>
</dbReference>
<feature type="region of interest" description="Disordered" evidence="1">
    <location>
        <begin position="62"/>
        <end position="91"/>
    </location>
</feature>
<sequence>MTSPNSNKLMFYLTSYLLKSVDRIQKLIMPTYLFLLSISYFFYMISMLVYFSTQRVLPNYSNEELPGKPENEDESGPRRKSSTRKSHEVSQSRYLVHTIQQNLLMNQQFQDLLKEAWNTVIPDGYHRKEDLREILAKLGNHQKYVNSLSLDEQRFLKKVHELVLLEDACKTFQNDFLLLFTNCQIEGNSTNFTQMLTNQLESIVVKLNSKAPDCH</sequence>
<proteinExistence type="predicted"/>
<gene>
    <name evidence="3" type="ORF">K493DRAFT_295293</name>
</gene>
<dbReference type="EMBL" id="MCFE01000005">
    <property type="protein sequence ID" value="ORY07847.1"/>
    <property type="molecule type" value="Genomic_DNA"/>
</dbReference>